<keyword evidence="4 7" id="KW-0812">Transmembrane</keyword>
<dbReference type="PANTHER" id="PTHR30561">
    <property type="entry name" value="SMR FAMILY PROTON-DEPENDENT DRUG EFFLUX TRANSPORTER SUGE"/>
    <property type="match status" value="1"/>
</dbReference>
<dbReference type="InterPro" id="IPR037185">
    <property type="entry name" value="EmrE-like"/>
</dbReference>
<gene>
    <name evidence="9" type="ORF">SAMN02745673_02217</name>
</gene>
<feature type="transmembrane region" description="Helical" evidence="8">
    <location>
        <begin position="83"/>
        <end position="102"/>
    </location>
</feature>
<keyword evidence="10" id="KW-1185">Reference proteome</keyword>
<dbReference type="FunFam" id="1.10.3730.20:FF:000001">
    <property type="entry name" value="Quaternary ammonium compound resistance transporter SugE"/>
    <property type="match status" value="1"/>
</dbReference>
<dbReference type="InterPro" id="IPR045324">
    <property type="entry name" value="Small_multidrug_res"/>
</dbReference>
<evidence type="ECO:0000256" key="7">
    <source>
        <dbReference type="RuleBase" id="RU003942"/>
    </source>
</evidence>
<dbReference type="GO" id="GO:0005886">
    <property type="term" value="C:plasma membrane"/>
    <property type="evidence" value="ECO:0007669"/>
    <property type="project" value="UniProtKB-SubCell"/>
</dbReference>
<dbReference type="InterPro" id="IPR000390">
    <property type="entry name" value="Small_drug/metabolite_transptr"/>
</dbReference>
<comment type="similarity">
    <text evidence="7">Belongs to the drug/metabolite transporter (DMT) superfamily. Small multidrug resistance (SMR) (TC 2.A.7.1) family.</text>
</comment>
<sequence>MAWILLIIAGLLETVFAIALKMSEGFTRLWPTVTFAAAAASFTLLSLSLRSLPVGTAYAVWTGLGASGTAVFGMMFLGDPVQVLRIVAIVLILAGVVALQLAGGGAH</sequence>
<dbReference type="AlphaFoldDB" id="A0A1T4QHK9"/>
<dbReference type="Gene3D" id="1.10.3730.20">
    <property type="match status" value="1"/>
</dbReference>
<dbReference type="OrthoDB" id="21828at2"/>
<accession>A0A1T4QHK9</accession>
<evidence type="ECO:0000256" key="3">
    <source>
        <dbReference type="ARBA" id="ARBA00022475"/>
    </source>
</evidence>
<evidence type="ECO:0000256" key="1">
    <source>
        <dbReference type="ARBA" id="ARBA00004651"/>
    </source>
</evidence>
<feature type="transmembrane region" description="Helical" evidence="8">
    <location>
        <begin position="27"/>
        <end position="45"/>
    </location>
</feature>
<evidence type="ECO:0000256" key="5">
    <source>
        <dbReference type="ARBA" id="ARBA00022989"/>
    </source>
</evidence>
<dbReference type="EMBL" id="FUWS01000005">
    <property type="protein sequence ID" value="SKA02758.1"/>
    <property type="molecule type" value="Genomic_DNA"/>
</dbReference>
<keyword evidence="6 8" id="KW-0472">Membrane</keyword>
<keyword evidence="5 8" id="KW-1133">Transmembrane helix</keyword>
<reference evidence="9 10" key="1">
    <citation type="submission" date="2017-02" db="EMBL/GenBank/DDBJ databases">
        <authorList>
            <person name="Peterson S.W."/>
        </authorList>
    </citation>
    <scope>NUCLEOTIDE SEQUENCE [LARGE SCALE GENOMIC DNA]</scope>
    <source>
        <strain evidence="9 10">DSM 45154</strain>
    </source>
</reference>
<dbReference type="GO" id="GO:0022857">
    <property type="term" value="F:transmembrane transporter activity"/>
    <property type="evidence" value="ECO:0007669"/>
    <property type="project" value="InterPro"/>
</dbReference>
<keyword evidence="3" id="KW-1003">Cell membrane</keyword>
<dbReference type="RefSeq" id="WP_078761552.1">
    <property type="nucleotide sequence ID" value="NZ_FUWS01000005.1"/>
</dbReference>
<dbReference type="Pfam" id="PF00893">
    <property type="entry name" value="Multi_Drug_Res"/>
    <property type="match status" value="1"/>
</dbReference>
<evidence type="ECO:0000256" key="4">
    <source>
        <dbReference type="ARBA" id="ARBA00022692"/>
    </source>
</evidence>
<evidence type="ECO:0000313" key="10">
    <source>
        <dbReference type="Proteomes" id="UP000190637"/>
    </source>
</evidence>
<evidence type="ECO:0000256" key="8">
    <source>
        <dbReference type="SAM" id="Phobius"/>
    </source>
</evidence>
<feature type="transmembrane region" description="Helical" evidence="8">
    <location>
        <begin position="57"/>
        <end position="77"/>
    </location>
</feature>
<name>A0A1T4QHK9_9ACTN</name>
<proteinExistence type="inferred from homology"/>
<evidence type="ECO:0000256" key="2">
    <source>
        <dbReference type="ARBA" id="ARBA00022448"/>
    </source>
</evidence>
<comment type="subcellular location">
    <subcellularLocation>
        <location evidence="1 7">Cell membrane</location>
        <topology evidence="1 7">Multi-pass membrane protein</topology>
    </subcellularLocation>
</comment>
<dbReference type="PANTHER" id="PTHR30561:SF21">
    <property type="entry name" value="MOLECULAR CHAPERONE"/>
    <property type="match status" value="1"/>
</dbReference>
<keyword evidence="2" id="KW-0813">Transport</keyword>
<dbReference type="SUPFAM" id="SSF103481">
    <property type="entry name" value="Multidrug resistance efflux transporter EmrE"/>
    <property type="match status" value="1"/>
</dbReference>
<evidence type="ECO:0000256" key="6">
    <source>
        <dbReference type="ARBA" id="ARBA00023136"/>
    </source>
</evidence>
<organism evidence="9 10">
    <name type="scientific">Marinactinospora thermotolerans DSM 45154</name>
    <dbReference type="NCBI Taxonomy" id="1122192"/>
    <lineage>
        <taxon>Bacteria</taxon>
        <taxon>Bacillati</taxon>
        <taxon>Actinomycetota</taxon>
        <taxon>Actinomycetes</taxon>
        <taxon>Streptosporangiales</taxon>
        <taxon>Nocardiopsidaceae</taxon>
        <taxon>Marinactinospora</taxon>
    </lineage>
</organism>
<protein>
    <submittedName>
        <fullName evidence="9">Quaternary ammonium compound-resistance protein SugE</fullName>
    </submittedName>
</protein>
<dbReference type="Proteomes" id="UP000190637">
    <property type="component" value="Unassembled WGS sequence"/>
</dbReference>
<evidence type="ECO:0000313" key="9">
    <source>
        <dbReference type="EMBL" id="SKA02758.1"/>
    </source>
</evidence>